<dbReference type="EMBL" id="BK016261">
    <property type="protein sequence ID" value="DAG05565.1"/>
    <property type="molecule type" value="Genomic_DNA"/>
</dbReference>
<name>A0A8S5VFP5_9CAUD</name>
<sequence length="73" mass="8113">MRPTMSIHDCCELMRSNLISISEPTLMAMIQAGMFPGWAVPSVDTKTAAPLISRAGFVAWLKDFYKLEEVHGL</sequence>
<protein>
    <submittedName>
        <fullName evidence="1">Regulatory phage protein cox</fullName>
    </submittedName>
</protein>
<accession>A0A8S5VFP5</accession>
<organism evidence="1">
    <name type="scientific">Siphoviridae sp. ctNHj22</name>
    <dbReference type="NCBI Taxonomy" id="2825468"/>
    <lineage>
        <taxon>Viruses</taxon>
        <taxon>Duplodnaviria</taxon>
        <taxon>Heunggongvirae</taxon>
        <taxon>Uroviricota</taxon>
        <taxon>Caudoviricetes</taxon>
    </lineage>
</organism>
<evidence type="ECO:0000313" key="1">
    <source>
        <dbReference type="EMBL" id="DAG05565.1"/>
    </source>
</evidence>
<proteinExistence type="predicted"/>
<reference evidence="1" key="1">
    <citation type="journal article" date="2021" name="Proc. Natl. Acad. Sci. U.S.A.">
        <title>A Catalog of Tens of Thousands of Viruses from Human Metagenomes Reveals Hidden Associations with Chronic Diseases.</title>
        <authorList>
            <person name="Tisza M.J."/>
            <person name="Buck C.B."/>
        </authorList>
    </citation>
    <scope>NUCLEOTIDE SEQUENCE</scope>
    <source>
        <strain evidence="1">CtNHj22</strain>
    </source>
</reference>